<dbReference type="Proteomes" id="UP000187203">
    <property type="component" value="Unassembled WGS sequence"/>
</dbReference>
<evidence type="ECO:0000313" key="1">
    <source>
        <dbReference type="EMBL" id="OMP00605.1"/>
    </source>
</evidence>
<gene>
    <name evidence="1" type="ORF">COLO4_12556</name>
</gene>
<name>A0A1R3K0H1_9ROSI</name>
<dbReference type="AlphaFoldDB" id="A0A1R3K0H1"/>
<protein>
    <submittedName>
        <fullName evidence="1">Uncharacterized protein</fullName>
    </submittedName>
</protein>
<keyword evidence="2" id="KW-1185">Reference proteome</keyword>
<organism evidence="1 2">
    <name type="scientific">Corchorus olitorius</name>
    <dbReference type="NCBI Taxonomy" id="93759"/>
    <lineage>
        <taxon>Eukaryota</taxon>
        <taxon>Viridiplantae</taxon>
        <taxon>Streptophyta</taxon>
        <taxon>Embryophyta</taxon>
        <taxon>Tracheophyta</taxon>
        <taxon>Spermatophyta</taxon>
        <taxon>Magnoliopsida</taxon>
        <taxon>eudicotyledons</taxon>
        <taxon>Gunneridae</taxon>
        <taxon>Pentapetalae</taxon>
        <taxon>rosids</taxon>
        <taxon>malvids</taxon>
        <taxon>Malvales</taxon>
        <taxon>Malvaceae</taxon>
        <taxon>Grewioideae</taxon>
        <taxon>Apeibeae</taxon>
        <taxon>Corchorus</taxon>
    </lineage>
</organism>
<comment type="caution">
    <text evidence="1">The sequence shown here is derived from an EMBL/GenBank/DDBJ whole genome shotgun (WGS) entry which is preliminary data.</text>
</comment>
<evidence type="ECO:0000313" key="2">
    <source>
        <dbReference type="Proteomes" id="UP000187203"/>
    </source>
</evidence>
<proteinExistence type="predicted"/>
<sequence length="39" mass="4224">MGEAAACVKQTYKRRVRVASRTAPFAACLVRALDAQVTN</sequence>
<reference evidence="2" key="1">
    <citation type="submission" date="2013-09" db="EMBL/GenBank/DDBJ databases">
        <title>Corchorus olitorius genome sequencing.</title>
        <authorList>
            <person name="Alam M."/>
            <person name="Haque M.S."/>
            <person name="Islam M.S."/>
            <person name="Emdad E.M."/>
            <person name="Islam M.M."/>
            <person name="Ahmed B."/>
            <person name="Halim A."/>
            <person name="Hossen Q.M.M."/>
            <person name="Hossain M.Z."/>
            <person name="Ahmed R."/>
            <person name="Khan M.M."/>
            <person name="Islam R."/>
            <person name="Rashid M.M."/>
            <person name="Khan S.A."/>
            <person name="Rahman M.S."/>
            <person name="Alam M."/>
            <person name="Yahiya A.S."/>
            <person name="Khan M.S."/>
            <person name="Azam M.S."/>
            <person name="Haque T."/>
            <person name="Lashkar M.Z.H."/>
            <person name="Akhand A.I."/>
            <person name="Morshed G."/>
            <person name="Roy S."/>
            <person name="Uddin K.S."/>
            <person name="Rabeya T."/>
            <person name="Hossain A.S."/>
            <person name="Chowdhury A."/>
            <person name="Snigdha A.R."/>
            <person name="Mortoza M.S."/>
            <person name="Matin S.A."/>
            <person name="Hoque S.M.E."/>
            <person name="Islam M.K."/>
            <person name="Roy D.K."/>
            <person name="Haider R."/>
            <person name="Moosa M.M."/>
            <person name="Elias S.M."/>
            <person name="Hasan A.M."/>
            <person name="Jahan S."/>
            <person name="Shafiuddin M."/>
            <person name="Mahmood N."/>
            <person name="Shommy N.S."/>
        </authorList>
    </citation>
    <scope>NUCLEOTIDE SEQUENCE [LARGE SCALE GENOMIC DNA]</scope>
    <source>
        <strain evidence="2">cv. O-4</strain>
    </source>
</reference>
<accession>A0A1R3K0H1</accession>
<dbReference type="EMBL" id="AWUE01014929">
    <property type="protein sequence ID" value="OMP00605.1"/>
    <property type="molecule type" value="Genomic_DNA"/>
</dbReference>